<evidence type="ECO:0000256" key="3">
    <source>
        <dbReference type="SAM" id="SignalP"/>
    </source>
</evidence>
<keyword evidence="3" id="KW-0732">Signal</keyword>
<evidence type="ECO:0000313" key="5">
    <source>
        <dbReference type="Proteomes" id="UP000053593"/>
    </source>
</evidence>
<evidence type="ECO:0000256" key="1">
    <source>
        <dbReference type="SAM" id="MobiDB-lite"/>
    </source>
</evidence>
<dbReference type="Proteomes" id="UP000053593">
    <property type="component" value="Unassembled WGS sequence"/>
</dbReference>
<dbReference type="AlphaFoldDB" id="A0A0D0CE21"/>
<organism evidence="4 5">
    <name type="scientific">Collybiopsis luxurians FD-317 M1</name>
    <dbReference type="NCBI Taxonomy" id="944289"/>
    <lineage>
        <taxon>Eukaryota</taxon>
        <taxon>Fungi</taxon>
        <taxon>Dikarya</taxon>
        <taxon>Basidiomycota</taxon>
        <taxon>Agaricomycotina</taxon>
        <taxon>Agaricomycetes</taxon>
        <taxon>Agaricomycetidae</taxon>
        <taxon>Agaricales</taxon>
        <taxon>Marasmiineae</taxon>
        <taxon>Omphalotaceae</taxon>
        <taxon>Collybiopsis</taxon>
        <taxon>Collybiopsis luxurians</taxon>
    </lineage>
</organism>
<dbReference type="HOGENOM" id="CLU_041803_0_0_1"/>
<reference evidence="4 5" key="1">
    <citation type="submission" date="2014-04" db="EMBL/GenBank/DDBJ databases">
        <title>Evolutionary Origins and Diversification of the Mycorrhizal Mutualists.</title>
        <authorList>
            <consortium name="DOE Joint Genome Institute"/>
            <consortium name="Mycorrhizal Genomics Consortium"/>
            <person name="Kohler A."/>
            <person name="Kuo A."/>
            <person name="Nagy L.G."/>
            <person name="Floudas D."/>
            <person name="Copeland A."/>
            <person name="Barry K.W."/>
            <person name="Cichocki N."/>
            <person name="Veneault-Fourrey C."/>
            <person name="LaButti K."/>
            <person name="Lindquist E.A."/>
            <person name="Lipzen A."/>
            <person name="Lundell T."/>
            <person name="Morin E."/>
            <person name="Murat C."/>
            <person name="Riley R."/>
            <person name="Ohm R."/>
            <person name="Sun H."/>
            <person name="Tunlid A."/>
            <person name="Henrissat B."/>
            <person name="Grigoriev I.V."/>
            <person name="Hibbett D.S."/>
            <person name="Martin F."/>
        </authorList>
    </citation>
    <scope>NUCLEOTIDE SEQUENCE [LARGE SCALE GENOMIC DNA]</scope>
    <source>
        <strain evidence="4 5">FD-317 M1</strain>
    </source>
</reference>
<accession>A0A0D0CE21</accession>
<evidence type="ECO:0000256" key="2">
    <source>
        <dbReference type="SAM" id="Phobius"/>
    </source>
</evidence>
<feature type="transmembrane region" description="Helical" evidence="2">
    <location>
        <begin position="259"/>
        <end position="282"/>
    </location>
</feature>
<feature type="chain" id="PRO_5002207865" evidence="3">
    <location>
        <begin position="23"/>
        <end position="411"/>
    </location>
</feature>
<dbReference type="OrthoDB" id="2563021at2759"/>
<keyword evidence="5" id="KW-1185">Reference proteome</keyword>
<name>A0A0D0CE21_9AGAR</name>
<protein>
    <submittedName>
        <fullName evidence="4">Uncharacterized protein</fullName>
    </submittedName>
</protein>
<evidence type="ECO:0000313" key="4">
    <source>
        <dbReference type="EMBL" id="KIK56312.1"/>
    </source>
</evidence>
<feature type="region of interest" description="Disordered" evidence="1">
    <location>
        <begin position="317"/>
        <end position="346"/>
    </location>
</feature>
<keyword evidence="2" id="KW-0812">Transmembrane</keyword>
<gene>
    <name evidence="4" type="ORF">GYMLUDRAFT_99286</name>
</gene>
<dbReference type="EMBL" id="KN834799">
    <property type="protein sequence ID" value="KIK56312.1"/>
    <property type="molecule type" value="Genomic_DNA"/>
</dbReference>
<keyword evidence="2" id="KW-1133">Transmembrane helix</keyword>
<proteinExistence type="predicted"/>
<keyword evidence="2" id="KW-0472">Membrane</keyword>
<feature type="signal peptide" evidence="3">
    <location>
        <begin position="1"/>
        <end position="22"/>
    </location>
</feature>
<sequence>MAHLTAIVFLLGVSWLLDSAVGEVVPFIEPGFFFSYGKTPVTEQCETVRLIWGRQSAIGQNPVAPYSFQVLTSNFIFPFIIDAGQGGDAGDGNLFFDFTVPFAPGTQYQICMYDSNGLPGGCQVIFTMIQNTTVANPTCKNLTMPSENQILGIQGTVDGGPMSQNGFINQCDDVSIKPLNGTPPFTLTVSPPNHPPYNITSHTMDPIVWTVSLSRAMPFFLSLVSSEGLIWANGPMGVGRSNVDACLAPDTVLKKKAHAIAAGAGVGGLFGGIFLVAVTLMYRKYWPSRTGSIVSVDVGPWHNRQVENVDNTKISRGSSMTQYGYGGGEREGRRVDPAVGPTSAERTPSVTQYFFRHQDGGRIITPMPGEGAEVVELPPTYVDNDEPSGSRALRALSEKPLPRLDVVNASD</sequence>